<proteinExistence type="predicted"/>
<keyword evidence="3" id="KW-1185">Reference proteome</keyword>
<comment type="caution">
    <text evidence="2">The sequence shown here is derived from an EMBL/GenBank/DDBJ whole genome shotgun (WGS) entry which is preliminary data.</text>
</comment>
<reference evidence="2" key="1">
    <citation type="submission" date="2021-01" db="EMBL/GenBank/DDBJ databases">
        <title>Phytophthora aleatoria, a newly-described species from Pinus radiata is distinct from Phytophthora cactorum isolates based on comparative genomics.</title>
        <authorList>
            <person name="Mcdougal R."/>
            <person name="Panda P."/>
            <person name="Williams N."/>
            <person name="Studholme D.J."/>
        </authorList>
    </citation>
    <scope>NUCLEOTIDE SEQUENCE</scope>
    <source>
        <strain evidence="2">NZFS 4037</strain>
    </source>
</reference>
<gene>
    <name evidence="2" type="ORF">JG688_00016974</name>
</gene>
<evidence type="ECO:0000313" key="2">
    <source>
        <dbReference type="EMBL" id="KAG6944645.1"/>
    </source>
</evidence>
<accession>A0A8J5IXL7</accession>
<feature type="region of interest" description="Disordered" evidence="1">
    <location>
        <begin position="1"/>
        <end position="30"/>
    </location>
</feature>
<evidence type="ECO:0000313" key="3">
    <source>
        <dbReference type="Proteomes" id="UP000709295"/>
    </source>
</evidence>
<sequence length="106" mass="11644">MAGVSLSARVPNNQQPTGEIPPHGETVLQQPSCDSARATGVAFLAEERVFVNAPEVSVRLFKLYRQPKVHKCIVSNQMPSVGGVMSNVYLVKQYRYLSLQQAERSG</sequence>
<organism evidence="2 3">
    <name type="scientific">Phytophthora aleatoria</name>
    <dbReference type="NCBI Taxonomy" id="2496075"/>
    <lineage>
        <taxon>Eukaryota</taxon>
        <taxon>Sar</taxon>
        <taxon>Stramenopiles</taxon>
        <taxon>Oomycota</taxon>
        <taxon>Peronosporomycetes</taxon>
        <taxon>Peronosporales</taxon>
        <taxon>Peronosporaceae</taxon>
        <taxon>Phytophthora</taxon>
    </lineage>
</organism>
<dbReference type="AlphaFoldDB" id="A0A8J5IXL7"/>
<name>A0A8J5IXL7_9STRA</name>
<dbReference type="Proteomes" id="UP000709295">
    <property type="component" value="Unassembled WGS sequence"/>
</dbReference>
<protein>
    <submittedName>
        <fullName evidence="2">Uncharacterized protein</fullName>
    </submittedName>
</protein>
<evidence type="ECO:0000256" key="1">
    <source>
        <dbReference type="SAM" id="MobiDB-lite"/>
    </source>
</evidence>
<dbReference type="EMBL" id="JAENGY010002313">
    <property type="protein sequence ID" value="KAG6944645.1"/>
    <property type="molecule type" value="Genomic_DNA"/>
</dbReference>